<dbReference type="EMBL" id="JACCJB010000015">
    <property type="protein sequence ID" value="KAF6220993.1"/>
    <property type="molecule type" value="Genomic_DNA"/>
</dbReference>
<comment type="subcellular location">
    <subcellularLocation>
        <location evidence="1">Membrane</location>
        <topology evidence="1">Multi-pass membrane protein</topology>
    </subcellularLocation>
</comment>
<evidence type="ECO:0000313" key="10">
    <source>
        <dbReference type="Proteomes" id="UP000593566"/>
    </source>
</evidence>
<dbReference type="RefSeq" id="XP_037150428.1">
    <property type="nucleotide sequence ID" value="XM_037293599.1"/>
</dbReference>
<keyword evidence="10" id="KW-1185">Reference proteome</keyword>
<gene>
    <name evidence="9" type="ORF">HO133_002674</name>
</gene>
<keyword evidence="2 7" id="KW-0812">Transmembrane</keyword>
<comment type="caution">
    <text evidence="9">The sequence shown here is derived from an EMBL/GenBank/DDBJ whole genome shotgun (WGS) entry which is preliminary data.</text>
</comment>
<sequence length="234" mass="25726">MTFLTATVLADCLICRPIRYRWDFAIKGASCGDETKLGLFIAIVNFLQDVIVVVLPMPILWNLQMAVSRKAALTGMFGMGILICAVTVYRIQVTATNDNPSNPASQEKYALIALLTSLETLLGIISACLPILKPITKRLRVSLPKRGSDTNKPSTSGSIPIIMRISHMFTASSQKYSSGEHIPSPDRSWYEMQVGKDGTTHVSVRPKADQRTEDELAGKPAGRDEDMESMYNAM</sequence>
<comment type="similarity">
    <text evidence="5">Belongs to the SAT4 family.</text>
</comment>
<dbReference type="Pfam" id="PF20684">
    <property type="entry name" value="Fung_rhodopsin"/>
    <property type="match status" value="1"/>
</dbReference>
<dbReference type="PANTHER" id="PTHR33048">
    <property type="entry name" value="PTH11-LIKE INTEGRAL MEMBRANE PROTEIN (AFU_ORTHOLOGUE AFUA_5G11245)"/>
    <property type="match status" value="1"/>
</dbReference>
<proteinExistence type="inferred from homology"/>
<evidence type="ECO:0000256" key="3">
    <source>
        <dbReference type="ARBA" id="ARBA00022989"/>
    </source>
</evidence>
<evidence type="ECO:0000256" key="7">
    <source>
        <dbReference type="SAM" id="Phobius"/>
    </source>
</evidence>
<dbReference type="GO" id="GO:0016020">
    <property type="term" value="C:membrane"/>
    <property type="evidence" value="ECO:0007669"/>
    <property type="project" value="UniProtKB-SubCell"/>
</dbReference>
<evidence type="ECO:0000313" key="9">
    <source>
        <dbReference type="EMBL" id="KAF6220993.1"/>
    </source>
</evidence>
<feature type="transmembrane region" description="Helical" evidence="7">
    <location>
        <begin position="39"/>
        <end position="59"/>
    </location>
</feature>
<name>A0A8H6CCE5_9LECA</name>
<feature type="transmembrane region" description="Helical" evidence="7">
    <location>
        <begin position="71"/>
        <end position="89"/>
    </location>
</feature>
<dbReference type="GeneID" id="59331086"/>
<reference evidence="9 10" key="1">
    <citation type="journal article" date="2020" name="Genomics">
        <title>Complete, high-quality genomes from long-read metagenomic sequencing of two wolf lichen thalli reveals enigmatic genome architecture.</title>
        <authorList>
            <person name="McKenzie S.K."/>
            <person name="Walston R.F."/>
            <person name="Allen J.L."/>
        </authorList>
    </citation>
    <scope>NUCLEOTIDE SEQUENCE [LARGE SCALE GENOMIC DNA]</scope>
    <source>
        <strain evidence="9">WasteWater1</strain>
    </source>
</reference>
<dbReference type="InterPro" id="IPR052337">
    <property type="entry name" value="SAT4-like"/>
</dbReference>
<protein>
    <recommendedName>
        <fullName evidence="8">Rhodopsin domain-containing protein</fullName>
    </recommendedName>
</protein>
<keyword evidence="3 7" id="KW-1133">Transmembrane helix</keyword>
<evidence type="ECO:0000256" key="1">
    <source>
        <dbReference type="ARBA" id="ARBA00004141"/>
    </source>
</evidence>
<dbReference type="AlphaFoldDB" id="A0A8H6CCE5"/>
<dbReference type="PANTHER" id="PTHR33048:SF57">
    <property type="entry name" value="INTEGRAL MEMBRANE PROTEIN-RELATED"/>
    <property type="match status" value="1"/>
</dbReference>
<accession>A0A8H6CCE5</accession>
<evidence type="ECO:0000259" key="8">
    <source>
        <dbReference type="Pfam" id="PF20684"/>
    </source>
</evidence>
<keyword evidence="4 7" id="KW-0472">Membrane</keyword>
<evidence type="ECO:0000256" key="4">
    <source>
        <dbReference type="ARBA" id="ARBA00023136"/>
    </source>
</evidence>
<organism evidence="9 10">
    <name type="scientific">Letharia lupina</name>
    <dbReference type="NCBI Taxonomy" id="560253"/>
    <lineage>
        <taxon>Eukaryota</taxon>
        <taxon>Fungi</taxon>
        <taxon>Dikarya</taxon>
        <taxon>Ascomycota</taxon>
        <taxon>Pezizomycotina</taxon>
        <taxon>Lecanoromycetes</taxon>
        <taxon>OSLEUM clade</taxon>
        <taxon>Lecanoromycetidae</taxon>
        <taxon>Lecanorales</taxon>
        <taxon>Lecanorineae</taxon>
        <taxon>Parmeliaceae</taxon>
        <taxon>Letharia</taxon>
    </lineage>
</organism>
<feature type="compositionally biased region" description="Basic and acidic residues" evidence="6">
    <location>
        <begin position="206"/>
        <end position="224"/>
    </location>
</feature>
<feature type="transmembrane region" description="Helical" evidence="7">
    <location>
        <begin position="109"/>
        <end position="132"/>
    </location>
</feature>
<evidence type="ECO:0000256" key="6">
    <source>
        <dbReference type="SAM" id="MobiDB-lite"/>
    </source>
</evidence>
<evidence type="ECO:0000256" key="2">
    <source>
        <dbReference type="ARBA" id="ARBA00022692"/>
    </source>
</evidence>
<feature type="region of interest" description="Disordered" evidence="6">
    <location>
        <begin position="188"/>
        <end position="234"/>
    </location>
</feature>
<evidence type="ECO:0000256" key="5">
    <source>
        <dbReference type="ARBA" id="ARBA00038359"/>
    </source>
</evidence>
<feature type="domain" description="Rhodopsin" evidence="8">
    <location>
        <begin position="3"/>
        <end position="137"/>
    </location>
</feature>
<dbReference type="InterPro" id="IPR049326">
    <property type="entry name" value="Rhodopsin_dom_fungi"/>
</dbReference>
<dbReference type="Proteomes" id="UP000593566">
    <property type="component" value="Unassembled WGS sequence"/>
</dbReference>